<name>A0AAD2K4E2_9AGAR</name>
<accession>A0AAD2K4E2</accession>
<evidence type="ECO:0000313" key="3">
    <source>
        <dbReference type="Proteomes" id="UP001295794"/>
    </source>
</evidence>
<feature type="region of interest" description="Disordered" evidence="1">
    <location>
        <begin position="100"/>
        <end position="119"/>
    </location>
</feature>
<reference evidence="2" key="1">
    <citation type="submission" date="2023-11" db="EMBL/GenBank/DDBJ databases">
        <authorList>
            <person name="De Vega J J."/>
            <person name="De Vega J J."/>
        </authorList>
    </citation>
    <scope>NUCLEOTIDE SEQUENCE</scope>
</reference>
<comment type="caution">
    <text evidence="2">The sequence shown here is derived from an EMBL/GenBank/DDBJ whole genome shotgun (WGS) entry which is preliminary data.</text>
</comment>
<proteinExistence type="predicted"/>
<dbReference type="Proteomes" id="UP001295794">
    <property type="component" value="Unassembled WGS sequence"/>
</dbReference>
<dbReference type="EMBL" id="CAVNYO010000421">
    <property type="protein sequence ID" value="CAK5278424.1"/>
    <property type="molecule type" value="Genomic_DNA"/>
</dbReference>
<feature type="region of interest" description="Disordered" evidence="1">
    <location>
        <begin position="1"/>
        <end position="25"/>
    </location>
</feature>
<protein>
    <submittedName>
        <fullName evidence="2">Uncharacterized protein</fullName>
    </submittedName>
</protein>
<feature type="non-terminal residue" evidence="2">
    <location>
        <position position="1"/>
    </location>
</feature>
<organism evidence="2 3">
    <name type="scientific">Mycena citricolor</name>
    <dbReference type="NCBI Taxonomy" id="2018698"/>
    <lineage>
        <taxon>Eukaryota</taxon>
        <taxon>Fungi</taxon>
        <taxon>Dikarya</taxon>
        <taxon>Basidiomycota</taxon>
        <taxon>Agaricomycotina</taxon>
        <taxon>Agaricomycetes</taxon>
        <taxon>Agaricomycetidae</taxon>
        <taxon>Agaricales</taxon>
        <taxon>Marasmiineae</taxon>
        <taxon>Mycenaceae</taxon>
        <taxon>Mycena</taxon>
    </lineage>
</organism>
<keyword evidence="3" id="KW-1185">Reference proteome</keyword>
<sequence>HCRPIWRIKTNPDPPTPTSPSRRLKTRSLTLASYPPNNHPRPHLPHLLLPCQDITASPSPPTPPTSMATSPNTWALWTRAPPTSVPIDRSSRWMKQKSSLFCPTSVMRPAQAAPPRDGR</sequence>
<evidence type="ECO:0000313" key="2">
    <source>
        <dbReference type="EMBL" id="CAK5278424.1"/>
    </source>
</evidence>
<feature type="region of interest" description="Disordered" evidence="1">
    <location>
        <begin position="51"/>
        <end position="72"/>
    </location>
</feature>
<gene>
    <name evidence="2" type="ORF">MYCIT1_LOCUS27759</name>
</gene>
<dbReference type="AlphaFoldDB" id="A0AAD2K4E2"/>
<evidence type="ECO:0000256" key="1">
    <source>
        <dbReference type="SAM" id="MobiDB-lite"/>
    </source>
</evidence>